<feature type="compositionally biased region" description="Basic and acidic residues" evidence="2">
    <location>
        <begin position="783"/>
        <end position="792"/>
    </location>
</feature>
<dbReference type="GO" id="GO:0008270">
    <property type="term" value="F:zinc ion binding"/>
    <property type="evidence" value="ECO:0007669"/>
    <property type="project" value="InterPro"/>
</dbReference>
<evidence type="ECO:0000256" key="1">
    <source>
        <dbReference type="ARBA" id="ARBA00023242"/>
    </source>
</evidence>
<dbReference type="InterPro" id="IPR057684">
    <property type="entry name" value="DUF7924"/>
</dbReference>
<feature type="compositionally biased region" description="Basic and acidic residues" evidence="2">
    <location>
        <begin position="614"/>
        <end position="632"/>
    </location>
</feature>
<feature type="domain" description="Xylanolytic transcriptional activator regulatory" evidence="3">
    <location>
        <begin position="283"/>
        <end position="358"/>
    </location>
</feature>
<keyword evidence="1" id="KW-0539">Nucleus</keyword>
<reference evidence="4" key="1">
    <citation type="journal article" date="2021" name="Nat. Commun.">
        <title>Genetic determinants of endophytism in the Arabidopsis root mycobiome.</title>
        <authorList>
            <person name="Mesny F."/>
            <person name="Miyauchi S."/>
            <person name="Thiergart T."/>
            <person name="Pickel B."/>
            <person name="Atanasova L."/>
            <person name="Karlsson M."/>
            <person name="Huettel B."/>
            <person name="Barry K.W."/>
            <person name="Haridas S."/>
            <person name="Chen C."/>
            <person name="Bauer D."/>
            <person name="Andreopoulos W."/>
            <person name="Pangilinan J."/>
            <person name="LaButti K."/>
            <person name="Riley R."/>
            <person name="Lipzen A."/>
            <person name="Clum A."/>
            <person name="Drula E."/>
            <person name="Henrissat B."/>
            <person name="Kohler A."/>
            <person name="Grigoriev I.V."/>
            <person name="Martin F.M."/>
            <person name="Hacquard S."/>
        </authorList>
    </citation>
    <scope>NUCLEOTIDE SEQUENCE</scope>
    <source>
        <strain evidence="4">MPI-CAGE-CH-0235</strain>
    </source>
</reference>
<feature type="compositionally biased region" description="Low complexity" evidence="2">
    <location>
        <begin position="28"/>
        <end position="52"/>
    </location>
</feature>
<evidence type="ECO:0000259" key="3">
    <source>
        <dbReference type="SMART" id="SM00906"/>
    </source>
</evidence>
<feature type="compositionally biased region" description="Low complexity" evidence="2">
    <location>
        <begin position="1017"/>
        <end position="1026"/>
    </location>
</feature>
<protein>
    <recommendedName>
        <fullName evidence="3">Xylanolytic transcriptional activator regulatory domain-containing protein</fullName>
    </recommendedName>
</protein>
<dbReference type="GO" id="GO:0003677">
    <property type="term" value="F:DNA binding"/>
    <property type="evidence" value="ECO:0007669"/>
    <property type="project" value="InterPro"/>
</dbReference>
<dbReference type="Proteomes" id="UP000813444">
    <property type="component" value="Unassembled WGS sequence"/>
</dbReference>
<feature type="region of interest" description="Disordered" evidence="2">
    <location>
        <begin position="614"/>
        <end position="699"/>
    </location>
</feature>
<dbReference type="GO" id="GO:0006351">
    <property type="term" value="P:DNA-templated transcription"/>
    <property type="evidence" value="ECO:0007669"/>
    <property type="project" value="InterPro"/>
</dbReference>
<keyword evidence="5" id="KW-1185">Reference proteome</keyword>
<sequence length="1059" mass="116572">MACLEAAPSIIPPSIDLRGNDSNPPPQAHHASQQQPRGQVATPAATAESPPTKKMRLTDQMPGLKTPSSLSVGPQLWACETDDVDNLKAPRSALDAREIIQHELSQSRYIRKHKSESLRSALETLKEALKTDRPQKPVSHLARTLPVDQWVIPPLEVVQWMLTSANAVDLLWSLPDGLPIVSRQSLVDMFLALDAEKQHRHHHPAFVVCVNSSVAYFLLESMTAREAVTGLENNMRNQITSYFATAQAALHFISPSHPPSLPTLQALVYGLVNAQEVGDASQSWRYTAAACAMCIELGLHQDDESLVSSTCAGSMAQARYCLFVCYVNDKALAMNLGLPPCLPDDHIYVDLRSIVGPTKPSLRQHLQNYYLELAIAQGGVAKLQLAKMKHYNMVDGVIAQTLDVLDNAWSMIENLPSLFSHELHGDGLEYEHRMAKFSYYAIRTVLCHLFSKYSSPRLRDKGGTLASARASMTELRDLRHLSSRANLNDYKLYSLAHCRTFAPTSLSAQELLNAIAIPSPAGADLSPAGAATSKRRQIDEIHQTPAKRARLSKANQARPHALLEGQTPALQHPKPKPRYASFFDAFVDPPQPCPGADSEHSLILEWLESVGSDRDTRCRSDSHLNPVDDKPPRRFTRSAPEMGSRRDADGFMAPMIPASTGSRSRSRSQAYADGRSDAPSDAPSDVTGSSSGPSARSLVENPNYRRINLAANHVSLRLPSEGLPDEIASLVDNMRQNRASPGPSLEHVRQDSDLAALQWMGAGESQVDEYCRNNIFPSTRTTETLRRSDRQPMTRRSVPSAGSAQKVSTPVPGMLYGYNPQNAFPQQQTQMLSMGAEMVATNEPAGLLYPFFVIEFKGDGGSMWVATNQCLGGSASCVHIAEKLNERLRQCETGMPCLISSAAFSIATNGTEARLYISWKHDKQEYRMANVDSFLLQDPEHYIKFRNYVRNIIGWGREERLEGIRKSLDTLLEAGQKRTSAAAKPRIPPSADTASIGSSGSNKSRKTACPKSRDSGSSQAQSSAAEAQYWEWDSTMKRWFHRNADGSLSWAEQGEQRPG</sequence>
<feature type="compositionally biased region" description="Polar residues" evidence="2">
    <location>
        <begin position="992"/>
        <end position="1002"/>
    </location>
</feature>
<dbReference type="CDD" id="cd12148">
    <property type="entry name" value="fungal_TF_MHR"/>
    <property type="match status" value="1"/>
</dbReference>
<comment type="caution">
    <text evidence="4">The sequence shown here is derived from an EMBL/GenBank/DDBJ whole genome shotgun (WGS) entry which is preliminary data.</text>
</comment>
<proteinExistence type="predicted"/>
<dbReference type="AlphaFoldDB" id="A0A8K0SR55"/>
<dbReference type="InterPro" id="IPR007219">
    <property type="entry name" value="XnlR_reg_dom"/>
</dbReference>
<name>A0A8K0SR55_9HYPO</name>
<dbReference type="PANTHER" id="PTHR42470:SF1">
    <property type="entry name" value="VAST DOMAIN-CONTAINING PROTEIN"/>
    <property type="match status" value="1"/>
</dbReference>
<gene>
    <name evidence="4" type="ORF">B0I35DRAFT_476442</name>
</gene>
<dbReference type="EMBL" id="JAGPNK010000004">
    <property type="protein sequence ID" value="KAH7322494.1"/>
    <property type="molecule type" value="Genomic_DNA"/>
</dbReference>
<dbReference type="OrthoDB" id="5426775at2759"/>
<feature type="compositionally biased region" description="Polar residues" evidence="2">
    <location>
        <begin position="659"/>
        <end position="669"/>
    </location>
</feature>
<dbReference type="PANTHER" id="PTHR42470">
    <property type="entry name" value="VAST DOMAIN-CONTAINING PROTEIN"/>
    <property type="match status" value="1"/>
</dbReference>
<feature type="region of interest" description="Disordered" evidence="2">
    <location>
        <begin position="977"/>
        <end position="1026"/>
    </location>
</feature>
<feature type="region of interest" description="Disordered" evidence="2">
    <location>
        <begin position="781"/>
        <end position="807"/>
    </location>
</feature>
<organism evidence="4 5">
    <name type="scientific">Stachybotrys elegans</name>
    <dbReference type="NCBI Taxonomy" id="80388"/>
    <lineage>
        <taxon>Eukaryota</taxon>
        <taxon>Fungi</taxon>
        <taxon>Dikarya</taxon>
        <taxon>Ascomycota</taxon>
        <taxon>Pezizomycotina</taxon>
        <taxon>Sordariomycetes</taxon>
        <taxon>Hypocreomycetidae</taxon>
        <taxon>Hypocreales</taxon>
        <taxon>Stachybotryaceae</taxon>
        <taxon>Stachybotrys</taxon>
    </lineage>
</organism>
<dbReference type="Pfam" id="PF25545">
    <property type="entry name" value="DUF7924"/>
    <property type="match status" value="1"/>
</dbReference>
<accession>A0A8K0SR55</accession>
<feature type="region of interest" description="Disordered" evidence="2">
    <location>
        <begin position="1"/>
        <end position="71"/>
    </location>
</feature>
<evidence type="ECO:0000256" key="2">
    <source>
        <dbReference type="SAM" id="MobiDB-lite"/>
    </source>
</evidence>
<evidence type="ECO:0000313" key="5">
    <source>
        <dbReference type="Proteomes" id="UP000813444"/>
    </source>
</evidence>
<evidence type="ECO:0000313" key="4">
    <source>
        <dbReference type="EMBL" id="KAH7322494.1"/>
    </source>
</evidence>
<dbReference type="Pfam" id="PF04082">
    <property type="entry name" value="Fungal_trans"/>
    <property type="match status" value="1"/>
</dbReference>
<dbReference type="SMART" id="SM00906">
    <property type="entry name" value="Fungal_trans"/>
    <property type="match status" value="1"/>
</dbReference>